<dbReference type="PANTHER" id="PTHR45637">
    <property type="entry name" value="FLIPPASE KINASE 1-RELATED"/>
    <property type="match status" value="1"/>
</dbReference>
<dbReference type="EMBL" id="JADCNM010000005">
    <property type="protein sequence ID" value="KAG0483521.1"/>
    <property type="molecule type" value="Genomic_DNA"/>
</dbReference>
<evidence type="ECO:0000313" key="10">
    <source>
        <dbReference type="EMBL" id="KAG0481037.1"/>
    </source>
</evidence>
<dbReference type="Gene3D" id="1.10.510.10">
    <property type="entry name" value="Transferase(Phosphotransferase) domain 1"/>
    <property type="match status" value="1"/>
</dbReference>
<dbReference type="SUPFAM" id="SSF56112">
    <property type="entry name" value="Protein kinase-like (PK-like)"/>
    <property type="match status" value="1"/>
</dbReference>
<keyword evidence="4" id="KW-0547">Nucleotide-binding</keyword>
<keyword evidence="2" id="KW-0723">Serine/threonine-protein kinase</keyword>
<evidence type="ECO:0000256" key="8">
    <source>
        <dbReference type="ARBA" id="ARBA00048679"/>
    </source>
</evidence>
<dbReference type="InterPro" id="IPR000719">
    <property type="entry name" value="Prot_kinase_dom"/>
</dbReference>
<dbReference type="GO" id="GO:0004674">
    <property type="term" value="F:protein serine/threonine kinase activity"/>
    <property type="evidence" value="ECO:0007669"/>
    <property type="project" value="UniProtKB-KW"/>
</dbReference>
<dbReference type="EC" id="2.7.11.1" evidence="1"/>
<evidence type="ECO:0000313" key="11">
    <source>
        <dbReference type="EMBL" id="KAG0483521.1"/>
    </source>
</evidence>
<dbReference type="AlphaFoldDB" id="A0A835R6M7"/>
<evidence type="ECO:0000256" key="1">
    <source>
        <dbReference type="ARBA" id="ARBA00012513"/>
    </source>
</evidence>
<dbReference type="PROSITE" id="PS50011">
    <property type="entry name" value="PROTEIN_KINASE_DOM"/>
    <property type="match status" value="1"/>
</dbReference>
<accession>A0A835R6M7</accession>
<dbReference type="InterPro" id="IPR011009">
    <property type="entry name" value="Kinase-like_dom_sf"/>
</dbReference>
<name>A0A835R6M7_VANPL</name>
<comment type="catalytic activity">
    <reaction evidence="8">
        <text>L-seryl-[protein] + ATP = O-phospho-L-seryl-[protein] + ADP + H(+)</text>
        <dbReference type="Rhea" id="RHEA:17989"/>
        <dbReference type="Rhea" id="RHEA-COMP:9863"/>
        <dbReference type="Rhea" id="RHEA-COMP:11604"/>
        <dbReference type="ChEBI" id="CHEBI:15378"/>
        <dbReference type="ChEBI" id="CHEBI:29999"/>
        <dbReference type="ChEBI" id="CHEBI:30616"/>
        <dbReference type="ChEBI" id="CHEBI:83421"/>
        <dbReference type="ChEBI" id="CHEBI:456216"/>
        <dbReference type="EC" id="2.7.11.1"/>
    </reaction>
</comment>
<dbReference type="OrthoDB" id="432483at2759"/>
<protein>
    <recommendedName>
        <fullName evidence="1">non-specific serine/threonine protein kinase</fullName>
        <ecNumber evidence="1">2.7.11.1</ecNumber>
    </recommendedName>
</protein>
<dbReference type="Gene3D" id="3.30.200.20">
    <property type="entry name" value="Phosphorylase Kinase, domain 1"/>
    <property type="match status" value="1"/>
</dbReference>
<evidence type="ECO:0000256" key="4">
    <source>
        <dbReference type="ARBA" id="ARBA00022741"/>
    </source>
</evidence>
<evidence type="ECO:0000256" key="6">
    <source>
        <dbReference type="ARBA" id="ARBA00022840"/>
    </source>
</evidence>
<evidence type="ECO:0000259" key="9">
    <source>
        <dbReference type="PROSITE" id="PS50011"/>
    </source>
</evidence>
<organism evidence="10 12">
    <name type="scientific">Vanilla planifolia</name>
    <name type="common">Vanilla</name>
    <dbReference type="NCBI Taxonomy" id="51239"/>
    <lineage>
        <taxon>Eukaryota</taxon>
        <taxon>Viridiplantae</taxon>
        <taxon>Streptophyta</taxon>
        <taxon>Embryophyta</taxon>
        <taxon>Tracheophyta</taxon>
        <taxon>Spermatophyta</taxon>
        <taxon>Magnoliopsida</taxon>
        <taxon>Liliopsida</taxon>
        <taxon>Asparagales</taxon>
        <taxon>Orchidaceae</taxon>
        <taxon>Vanilloideae</taxon>
        <taxon>Vanilleae</taxon>
        <taxon>Vanilla</taxon>
    </lineage>
</organism>
<evidence type="ECO:0000256" key="5">
    <source>
        <dbReference type="ARBA" id="ARBA00022777"/>
    </source>
</evidence>
<evidence type="ECO:0000313" key="13">
    <source>
        <dbReference type="Proteomes" id="UP000639772"/>
    </source>
</evidence>
<keyword evidence="3" id="KW-0808">Transferase</keyword>
<proteinExistence type="predicted"/>
<feature type="domain" description="Protein kinase" evidence="9">
    <location>
        <begin position="1"/>
        <end position="247"/>
    </location>
</feature>
<keyword evidence="6" id="KW-0067">ATP-binding</keyword>
<dbReference type="Proteomes" id="UP000639772">
    <property type="component" value="Unassembled WGS sequence"/>
</dbReference>
<dbReference type="EMBL" id="JADCNL010000005">
    <property type="protein sequence ID" value="KAG0481037.1"/>
    <property type="molecule type" value="Genomic_DNA"/>
</dbReference>
<comment type="caution">
    <text evidence="10">The sequence shown here is derived from an EMBL/GenBank/DDBJ whole genome shotgun (WGS) entry which is preliminary data.</text>
</comment>
<comment type="catalytic activity">
    <reaction evidence="7">
        <text>L-threonyl-[protein] + ATP = O-phospho-L-threonyl-[protein] + ADP + H(+)</text>
        <dbReference type="Rhea" id="RHEA:46608"/>
        <dbReference type="Rhea" id="RHEA-COMP:11060"/>
        <dbReference type="Rhea" id="RHEA-COMP:11605"/>
        <dbReference type="ChEBI" id="CHEBI:15378"/>
        <dbReference type="ChEBI" id="CHEBI:30013"/>
        <dbReference type="ChEBI" id="CHEBI:30616"/>
        <dbReference type="ChEBI" id="CHEBI:61977"/>
        <dbReference type="ChEBI" id="CHEBI:456216"/>
        <dbReference type="EC" id="2.7.11.1"/>
    </reaction>
</comment>
<evidence type="ECO:0000313" key="12">
    <source>
        <dbReference type="Proteomes" id="UP000636800"/>
    </source>
</evidence>
<evidence type="ECO:0000256" key="3">
    <source>
        <dbReference type="ARBA" id="ARBA00022679"/>
    </source>
</evidence>
<reference evidence="12 13" key="1">
    <citation type="journal article" date="2020" name="Nat. Food">
        <title>A phased Vanilla planifolia genome enables genetic improvement of flavour and production.</title>
        <authorList>
            <person name="Hasing T."/>
            <person name="Tang H."/>
            <person name="Brym M."/>
            <person name="Khazi F."/>
            <person name="Huang T."/>
            <person name="Chambers A.H."/>
        </authorList>
    </citation>
    <scope>NUCLEOTIDE SEQUENCE [LARGE SCALE GENOMIC DNA]</scope>
    <source>
        <tissue evidence="10">Leaf</tissue>
    </source>
</reference>
<evidence type="ECO:0000256" key="7">
    <source>
        <dbReference type="ARBA" id="ARBA00047899"/>
    </source>
</evidence>
<dbReference type="SMART" id="SM00220">
    <property type="entry name" value="S_TKc"/>
    <property type="match status" value="1"/>
</dbReference>
<dbReference type="GO" id="GO:0005524">
    <property type="term" value="F:ATP binding"/>
    <property type="evidence" value="ECO:0007669"/>
    <property type="project" value="UniProtKB-KW"/>
</dbReference>
<dbReference type="Proteomes" id="UP000636800">
    <property type="component" value="Chromosome 5"/>
</dbReference>
<sequence>MLRAQSEREMLQMLDHPFLPTLYAHFTENLSCLVMEYCPCGDLHVQRQKQPGRRLSEPASRFYVAEVLLALEYLYMLGMIYRDLKLQNILGRGSDKDVGSLHQVQLHHPLLPSSIKVSNFMLHSTMKNSRIRSELVVEQTNAHSNSSVGTHEYLAPEIIKGEGHGSSVGWWTFGIFLYEFLYGRTPFKGPGNEETLNNVVLQSLKFPEKKTVSFHAMDLIKGLLVKDPESRLVSVKGAAEIKRHSFFDSVKEGE</sequence>
<gene>
    <name evidence="11" type="ORF">HPP92_011605</name>
    <name evidence="10" type="ORF">HPP92_011895</name>
</gene>
<dbReference type="Pfam" id="PF00069">
    <property type="entry name" value="Pkinase"/>
    <property type="match status" value="1"/>
</dbReference>
<keyword evidence="5" id="KW-0418">Kinase</keyword>
<evidence type="ECO:0000256" key="2">
    <source>
        <dbReference type="ARBA" id="ARBA00022527"/>
    </source>
</evidence>
<keyword evidence="12" id="KW-1185">Reference proteome</keyword>